<feature type="transmembrane region" description="Helical" evidence="6">
    <location>
        <begin position="206"/>
        <end position="227"/>
    </location>
</feature>
<dbReference type="InterPro" id="IPR002794">
    <property type="entry name" value="DUF92_TMEM19"/>
</dbReference>
<keyword evidence="8" id="KW-1185">Reference proteome</keyword>
<reference evidence="7 8" key="2">
    <citation type="journal article" date="2012" name="Stand. Genomic Sci.">
        <title>Complete genome sequence of the termite hindgut bacterium Spirochaeta coccoides type strain (SPN1(T)), reclassification in the genus Sphaerochaeta as Sphaerochaeta coccoides comb. nov. and emendations of the family Spirochaetaceae and the genus Sphaerochaeta.</title>
        <authorList>
            <person name="Abt B."/>
            <person name="Han C."/>
            <person name="Scheuner C."/>
            <person name="Lu M."/>
            <person name="Lapidus A."/>
            <person name="Nolan M."/>
            <person name="Lucas S."/>
            <person name="Hammon N."/>
            <person name="Deshpande S."/>
            <person name="Cheng J.F."/>
            <person name="Tapia R."/>
            <person name="Goodwin L.A."/>
            <person name="Pitluck S."/>
            <person name="Liolios K."/>
            <person name="Pagani I."/>
            <person name="Ivanova N."/>
            <person name="Mavromatis K."/>
            <person name="Mikhailova N."/>
            <person name="Huntemann M."/>
            <person name="Pati A."/>
            <person name="Chen A."/>
            <person name="Palaniappan K."/>
            <person name="Land M."/>
            <person name="Hauser L."/>
            <person name="Brambilla E.M."/>
            <person name="Rohde M."/>
            <person name="Spring S."/>
            <person name="Gronow S."/>
            <person name="Goker M."/>
            <person name="Woyke T."/>
            <person name="Bristow J."/>
            <person name="Eisen J.A."/>
            <person name="Markowitz V."/>
            <person name="Hugenholtz P."/>
            <person name="Kyrpides N.C."/>
            <person name="Klenk H.P."/>
            <person name="Detter J.C."/>
        </authorList>
    </citation>
    <scope>NUCLEOTIDE SEQUENCE [LARGE SCALE GENOMIC DNA]</scope>
    <source>
        <strain evidence="8">ATCC BAA-1237 / DSM 17374 / SPN1</strain>
    </source>
</reference>
<name>F4GKN7_PARC1</name>
<dbReference type="KEGG" id="scc:Spico_0211"/>
<evidence type="ECO:0008006" key="9">
    <source>
        <dbReference type="Google" id="ProtNLM"/>
    </source>
</evidence>
<evidence type="ECO:0000256" key="1">
    <source>
        <dbReference type="ARBA" id="ARBA00004141"/>
    </source>
</evidence>
<comment type="subcellular location">
    <subcellularLocation>
        <location evidence="1">Membrane</location>
        <topology evidence="1">Multi-pass membrane protein</topology>
    </subcellularLocation>
</comment>
<feature type="transmembrane region" description="Helical" evidence="6">
    <location>
        <begin position="101"/>
        <end position="120"/>
    </location>
</feature>
<feature type="transmembrane region" description="Helical" evidence="6">
    <location>
        <begin position="12"/>
        <end position="32"/>
    </location>
</feature>
<dbReference type="GO" id="GO:0016020">
    <property type="term" value="C:membrane"/>
    <property type="evidence" value="ECO:0007669"/>
    <property type="project" value="UniProtKB-SubCell"/>
</dbReference>
<dbReference type="Proteomes" id="UP000007939">
    <property type="component" value="Chromosome"/>
</dbReference>
<dbReference type="PANTHER" id="PTHR13353">
    <property type="entry name" value="TRANSMEMBRANE PROTEIN 19"/>
    <property type="match status" value="1"/>
</dbReference>
<evidence type="ECO:0000256" key="4">
    <source>
        <dbReference type="ARBA" id="ARBA00022989"/>
    </source>
</evidence>
<proteinExistence type="inferred from homology"/>
<dbReference type="HOGENOM" id="CLU_036918_2_1_12"/>
<feature type="transmembrane region" description="Helical" evidence="6">
    <location>
        <begin position="267"/>
        <end position="286"/>
    </location>
</feature>
<gene>
    <name evidence="7" type="ordered locus">Spico_0211</name>
</gene>
<keyword evidence="3 6" id="KW-0812">Transmembrane</keyword>
<sequence length="287" mass="30128">MVVEYLDSLLYQWGFLPAMLIISVFMTGVAVVAYLKKQLTISGTLAAWCVGVVVTWSLGTGGLFLLLFFFLSAAFLGRLGKASPQKHTAVLLQQKGGRRDAMQVFANGGAATIAALLFFVDGGSGTALVMFAAAVGEAVADTWAGEIGILSREKPRSLLTGNPVEPGMSGGVTFLGSMAAVIGSCATAAVWMVGCGAVFLGYDSLVFLYAGIATICGIAGCFLDSWLGATLQAHYEDSITGSLTERESSRGLPNRLMRGLKWLDNDMVNLISNFFAAAAAYALSLFV</sequence>
<dbReference type="AlphaFoldDB" id="F4GKN7"/>
<keyword evidence="4 6" id="KW-1133">Transmembrane helix</keyword>
<dbReference type="PANTHER" id="PTHR13353:SF5">
    <property type="entry name" value="TRANSMEMBRANE PROTEIN 19"/>
    <property type="match status" value="1"/>
</dbReference>
<feature type="transmembrane region" description="Helical" evidence="6">
    <location>
        <begin position="171"/>
        <end position="200"/>
    </location>
</feature>
<evidence type="ECO:0000313" key="8">
    <source>
        <dbReference type="Proteomes" id="UP000007939"/>
    </source>
</evidence>
<evidence type="ECO:0000313" key="7">
    <source>
        <dbReference type="EMBL" id="AEC01446.1"/>
    </source>
</evidence>
<accession>F4GKN7</accession>
<dbReference type="eggNOG" id="COG1836">
    <property type="taxonomic scope" value="Bacteria"/>
</dbReference>
<reference evidence="8" key="1">
    <citation type="submission" date="2011-04" db="EMBL/GenBank/DDBJ databases">
        <title>The complete genome of Spirochaeta coccoides DSM 17374.</title>
        <authorList>
            <person name="Lucas S."/>
            <person name="Copeland A."/>
            <person name="Lapidus A."/>
            <person name="Bruce D."/>
            <person name="Goodwin L."/>
            <person name="Pitluck S."/>
            <person name="Peters L."/>
            <person name="Kyrpides N."/>
            <person name="Mavromatis K."/>
            <person name="Pagani I."/>
            <person name="Ivanova N."/>
            <person name="Ovchinnikova G."/>
            <person name="Lu M."/>
            <person name="Detter J.C."/>
            <person name="Tapia R."/>
            <person name="Han C."/>
            <person name="Land M."/>
            <person name="Hauser L."/>
            <person name="Markowitz V."/>
            <person name="Cheng J.-F."/>
            <person name="Hugenholtz P."/>
            <person name="Woyke T."/>
            <person name="Wu D."/>
            <person name="Spring S."/>
            <person name="Schroeder M."/>
            <person name="Brambilla E."/>
            <person name="Klenk H.-P."/>
            <person name="Eisen J.A."/>
        </authorList>
    </citation>
    <scope>NUCLEOTIDE SEQUENCE [LARGE SCALE GENOMIC DNA]</scope>
    <source>
        <strain evidence="8">ATCC BAA-1237 / DSM 17374 / SPN1</strain>
    </source>
</reference>
<evidence type="ECO:0000256" key="5">
    <source>
        <dbReference type="ARBA" id="ARBA00023136"/>
    </source>
</evidence>
<dbReference type="EMBL" id="CP002659">
    <property type="protein sequence ID" value="AEC01446.1"/>
    <property type="molecule type" value="Genomic_DNA"/>
</dbReference>
<dbReference type="RefSeq" id="WP_013738842.1">
    <property type="nucleotide sequence ID" value="NC_015436.1"/>
</dbReference>
<comment type="similarity">
    <text evidence="2">Belongs to the TMEM19 family.</text>
</comment>
<dbReference type="Pfam" id="PF01940">
    <property type="entry name" value="DUF92"/>
    <property type="match status" value="1"/>
</dbReference>
<keyword evidence="5 6" id="KW-0472">Membrane</keyword>
<protein>
    <recommendedName>
        <fullName evidence="9">Integral membrane protein DUF92</fullName>
    </recommendedName>
</protein>
<evidence type="ECO:0000256" key="6">
    <source>
        <dbReference type="SAM" id="Phobius"/>
    </source>
</evidence>
<evidence type="ECO:0000256" key="3">
    <source>
        <dbReference type="ARBA" id="ARBA00022692"/>
    </source>
</evidence>
<organism evidence="7 8">
    <name type="scientific">Parasphaerochaeta coccoides (strain ATCC BAA-1237 / DSM 17374 / SPN1)</name>
    <name type="common">Sphaerochaeta coccoides</name>
    <dbReference type="NCBI Taxonomy" id="760011"/>
    <lineage>
        <taxon>Bacteria</taxon>
        <taxon>Pseudomonadati</taxon>
        <taxon>Spirochaetota</taxon>
        <taxon>Spirochaetia</taxon>
        <taxon>Spirochaetales</taxon>
        <taxon>Sphaerochaetaceae</taxon>
        <taxon>Parasphaerochaeta</taxon>
    </lineage>
</organism>
<evidence type="ECO:0000256" key="2">
    <source>
        <dbReference type="ARBA" id="ARBA00009012"/>
    </source>
</evidence>
<dbReference type="STRING" id="760011.Spico_0211"/>